<dbReference type="Pfam" id="PF08666">
    <property type="entry name" value="SAF"/>
    <property type="match status" value="1"/>
</dbReference>
<proteinExistence type="predicted"/>
<dbReference type="CDD" id="cd11615">
    <property type="entry name" value="SAF_NeuB_like"/>
    <property type="match status" value="1"/>
</dbReference>
<dbReference type="GO" id="GO:0016051">
    <property type="term" value="P:carbohydrate biosynthetic process"/>
    <property type="evidence" value="ECO:0007669"/>
    <property type="project" value="InterPro"/>
</dbReference>
<dbReference type="Proteomes" id="UP000250086">
    <property type="component" value="Unassembled WGS sequence"/>
</dbReference>
<dbReference type="EMBL" id="UAPV01000001">
    <property type="protein sequence ID" value="SPT71011.1"/>
    <property type="molecule type" value="Genomic_DNA"/>
</dbReference>
<dbReference type="InterPro" id="IPR051690">
    <property type="entry name" value="PseI-like"/>
</dbReference>
<reference evidence="2 3" key="1">
    <citation type="submission" date="2018-06" db="EMBL/GenBank/DDBJ databases">
        <authorList>
            <consortium name="Pathogen Informatics"/>
            <person name="Doyle S."/>
        </authorList>
    </citation>
    <scope>NUCLEOTIDE SEQUENCE [LARGE SCALE GENOMIC DNA]</scope>
    <source>
        <strain evidence="2 3">NCTC13093</strain>
    </source>
</reference>
<keyword evidence="3" id="KW-1185">Reference proteome</keyword>
<dbReference type="PANTHER" id="PTHR42966:SF2">
    <property type="entry name" value="PSEUDAMINIC ACID SYNTHASE"/>
    <property type="match status" value="1"/>
</dbReference>
<protein>
    <submittedName>
        <fullName evidence="2">Spore coat polysaccharide biosynthesis protein spsE</fullName>
    </submittedName>
</protein>
<dbReference type="PANTHER" id="PTHR42966">
    <property type="entry name" value="N-ACETYLNEURAMINATE SYNTHASE"/>
    <property type="match status" value="1"/>
</dbReference>
<feature type="domain" description="AFP-like" evidence="1">
    <location>
        <begin position="280"/>
        <end position="336"/>
    </location>
</feature>
<evidence type="ECO:0000313" key="2">
    <source>
        <dbReference type="EMBL" id="SPT71011.1"/>
    </source>
</evidence>
<organism evidence="2 3">
    <name type="scientific">Anaerobiospirillum thomasii</name>
    <dbReference type="NCBI Taxonomy" id="179995"/>
    <lineage>
        <taxon>Bacteria</taxon>
        <taxon>Pseudomonadati</taxon>
        <taxon>Pseudomonadota</taxon>
        <taxon>Gammaproteobacteria</taxon>
        <taxon>Aeromonadales</taxon>
        <taxon>Succinivibrionaceae</taxon>
        <taxon>Anaerobiospirillum</taxon>
    </lineage>
</organism>
<dbReference type="InterPro" id="IPR036732">
    <property type="entry name" value="AFP_Neu5c_C_sf"/>
</dbReference>
<dbReference type="PROSITE" id="PS50844">
    <property type="entry name" value="AFP_LIKE"/>
    <property type="match status" value="1"/>
</dbReference>
<dbReference type="InterPro" id="IPR013974">
    <property type="entry name" value="SAF"/>
</dbReference>
<name>A0A2X0WPL7_9GAMM</name>
<dbReference type="RefSeq" id="WP_218564253.1">
    <property type="nucleotide sequence ID" value="NZ_UAPU01000005.1"/>
</dbReference>
<dbReference type="SUPFAM" id="SSF51269">
    <property type="entry name" value="AFP III-like domain"/>
    <property type="match status" value="1"/>
</dbReference>
<dbReference type="GO" id="GO:0047444">
    <property type="term" value="F:N-acylneuraminate-9-phosphate synthase activity"/>
    <property type="evidence" value="ECO:0007669"/>
    <property type="project" value="TreeGrafter"/>
</dbReference>
<dbReference type="InterPro" id="IPR006190">
    <property type="entry name" value="SAF_AFP_Neu5Ac"/>
</dbReference>
<dbReference type="NCBIfam" id="TIGR03586">
    <property type="entry name" value="PseI"/>
    <property type="match status" value="1"/>
</dbReference>
<dbReference type="Pfam" id="PF03102">
    <property type="entry name" value="NeuB"/>
    <property type="match status" value="1"/>
</dbReference>
<accession>A0A2X0WPL7</accession>
<dbReference type="InterPro" id="IPR013132">
    <property type="entry name" value="PseI/NeuA/B-like_N"/>
</dbReference>
<dbReference type="AlphaFoldDB" id="A0A2X0WPL7"/>
<dbReference type="Gene3D" id="3.90.1210.10">
    <property type="entry name" value="Antifreeze-like/N-acetylneuraminic acid synthase C-terminal domain"/>
    <property type="match status" value="1"/>
</dbReference>
<dbReference type="InterPro" id="IPR020030">
    <property type="entry name" value="Pseudaminic_synth_PseI"/>
</dbReference>
<dbReference type="SUPFAM" id="SSF51569">
    <property type="entry name" value="Aldolase"/>
    <property type="match status" value="1"/>
</dbReference>
<dbReference type="Gene3D" id="3.20.20.70">
    <property type="entry name" value="Aldolase class I"/>
    <property type="match status" value="1"/>
</dbReference>
<evidence type="ECO:0000313" key="3">
    <source>
        <dbReference type="Proteomes" id="UP000250086"/>
    </source>
</evidence>
<dbReference type="InterPro" id="IPR013785">
    <property type="entry name" value="Aldolase_TIM"/>
</dbReference>
<gene>
    <name evidence="2" type="primary">spsE_2</name>
    <name evidence="2" type="ORF">NCTC13093_02441</name>
</gene>
<dbReference type="SMART" id="SM00858">
    <property type="entry name" value="SAF"/>
    <property type="match status" value="1"/>
</dbReference>
<sequence>MHKKSPVIVAELSGNHSGSLQRAMDLIALAHENGADAVKIQTYSEDSLTIDCSHDEFILKGGLWDGYKLYDLYKEAKTPAQWVKPLFEFAKDRGILLFSSPFSFEDVDALEAVDCPWYKIASFEINYLELIEYCAQTKKPIIMSTGLARLDEIDRAVDIVKRYGNDLTLLHCESRYPADPAMFNLNTIPFFAERYGCAVGLSNHSIGDTLDIAAIALGASMIEKHFIDTRKAGGVDSAFSMNVQELRCLAEHCKTVYGSLGVHGIRRFEEDKGSMKFRRSVYLVADIKQGEVLTQEHVRTIRPGMGLEPYKLKDLLGRRAVCDLQAPQPLDESNFE</sequence>
<dbReference type="InterPro" id="IPR057736">
    <property type="entry name" value="SAF_PseI/NeuA/NeuB"/>
</dbReference>
<evidence type="ECO:0000259" key="1">
    <source>
        <dbReference type="PROSITE" id="PS50844"/>
    </source>
</evidence>